<evidence type="ECO:0000313" key="5">
    <source>
        <dbReference type="Proteomes" id="UP000620046"/>
    </source>
</evidence>
<comment type="similarity">
    <text evidence="1">Belongs to the P-Pant transferase superfamily. Gsp/Sfp/HetI/AcpT family.</text>
</comment>
<evidence type="ECO:0000256" key="1">
    <source>
        <dbReference type="ARBA" id="ARBA00010990"/>
    </source>
</evidence>
<dbReference type="PANTHER" id="PTHR12215:SF10">
    <property type="entry name" value="L-AMINOADIPATE-SEMIALDEHYDE DEHYDROGENASE-PHOSPHOPANTETHEINYL TRANSFERASE"/>
    <property type="match status" value="1"/>
</dbReference>
<keyword evidence="5" id="KW-1185">Reference proteome</keyword>
<dbReference type="InterPro" id="IPR037143">
    <property type="entry name" value="4-PPantetheinyl_Trfase_dom_sf"/>
</dbReference>
<organism evidence="4 5">
    <name type="scientific">Dyella nitratireducens</name>
    <dbReference type="NCBI Taxonomy" id="1849580"/>
    <lineage>
        <taxon>Bacteria</taxon>
        <taxon>Pseudomonadati</taxon>
        <taxon>Pseudomonadota</taxon>
        <taxon>Gammaproteobacteria</taxon>
        <taxon>Lysobacterales</taxon>
        <taxon>Rhodanobacteraceae</taxon>
        <taxon>Dyella</taxon>
    </lineage>
</organism>
<proteinExistence type="inferred from homology"/>
<protein>
    <submittedName>
        <fullName evidence="4">4'-phosphopantetheinyl transferase</fullName>
    </submittedName>
</protein>
<gene>
    <name evidence="4" type="primary">hetI</name>
    <name evidence="4" type="ORF">GCM10010981_19740</name>
</gene>
<dbReference type="InterPro" id="IPR050559">
    <property type="entry name" value="P-Pant_transferase_sf"/>
</dbReference>
<dbReference type="EMBL" id="BMJA01000001">
    <property type="protein sequence ID" value="GGA30750.1"/>
    <property type="molecule type" value="Genomic_DNA"/>
</dbReference>
<accession>A0ABQ1FUJ9</accession>
<sequence>MRTNQGQDVAGIAAGLGEGQIHIWQLRYNRSWRRAPLHALLANYLGLPADAVTFVEGEHGRPELAEPLDRWLQFNWSHSGDTAVIAVARGCVPGIDIEQLRPRPRAMQLAERFFHPEETAALAALDKSQQEYAFLQLWTAKEAVLKALGHGIAFGLNRLRLAVAPASPCLLWLDGDEASRWQLHSLSAGKGYVASVAWRGTTRDMEYWTLADDG</sequence>
<dbReference type="Proteomes" id="UP000620046">
    <property type="component" value="Unassembled WGS sequence"/>
</dbReference>
<reference evidence="5" key="1">
    <citation type="journal article" date="2019" name="Int. J. Syst. Evol. Microbiol.">
        <title>The Global Catalogue of Microorganisms (GCM) 10K type strain sequencing project: providing services to taxonomists for standard genome sequencing and annotation.</title>
        <authorList>
            <consortium name="The Broad Institute Genomics Platform"/>
            <consortium name="The Broad Institute Genome Sequencing Center for Infectious Disease"/>
            <person name="Wu L."/>
            <person name="Ma J."/>
        </authorList>
    </citation>
    <scope>NUCLEOTIDE SEQUENCE [LARGE SCALE GENOMIC DNA]</scope>
    <source>
        <strain evidence="5">CGMCC 1.15439</strain>
    </source>
</reference>
<keyword evidence="2 4" id="KW-0808">Transferase</keyword>
<dbReference type="SUPFAM" id="SSF56214">
    <property type="entry name" value="4'-phosphopantetheinyl transferase"/>
    <property type="match status" value="2"/>
</dbReference>
<dbReference type="InterPro" id="IPR008278">
    <property type="entry name" value="4-PPantetheinyl_Trfase_dom"/>
</dbReference>
<evidence type="ECO:0000256" key="2">
    <source>
        <dbReference type="ARBA" id="ARBA00022679"/>
    </source>
</evidence>
<dbReference type="PANTHER" id="PTHR12215">
    <property type="entry name" value="PHOSPHOPANTETHEINE TRANSFERASE"/>
    <property type="match status" value="1"/>
</dbReference>
<dbReference type="GO" id="GO:0016740">
    <property type="term" value="F:transferase activity"/>
    <property type="evidence" value="ECO:0007669"/>
    <property type="project" value="UniProtKB-KW"/>
</dbReference>
<dbReference type="Gene3D" id="3.90.470.20">
    <property type="entry name" value="4'-phosphopantetheinyl transferase domain"/>
    <property type="match status" value="1"/>
</dbReference>
<name>A0ABQ1FUJ9_9GAMM</name>
<dbReference type="RefSeq" id="WP_188794026.1">
    <property type="nucleotide sequence ID" value="NZ_BMJA01000001.1"/>
</dbReference>
<evidence type="ECO:0000313" key="4">
    <source>
        <dbReference type="EMBL" id="GGA30750.1"/>
    </source>
</evidence>
<evidence type="ECO:0000259" key="3">
    <source>
        <dbReference type="Pfam" id="PF01648"/>
    </source>
</evidence>
<comment type="caution">
    <text evidence="4">The sequence shown here is derived from an EMBL/GenBank/DDBJ whole genome shotgun (WGS) entry which is preliminary data.</text>
</comment>
<feature type="domain" description="4'-phosphopantetheinyl transferase" evidence="3">
    <location>
        <begin position="94"/>
        <end position="197"/>
    </location>
</feature>
<dbReference type="Pfam" id="PF01648">
    <property type="entry name" value="ACPS"/>
    <property type="match status" value="1"/>
</dbReference>